<evidence type="ECO:0000256" key="4">
    <source>
        <dbReference type="ARBA" id="ARBA00011738"/>
    </source>
</evidence>
<keyword evidence="8 15" id="KW-0489">Methyltransferase</keyword>
<feature type="domain" description="tRNA methyltransferase TRMD/TRM10-type" evidence="18">
    <location>
        <begin position="1"/>
        <end position="226"/>
    </location>
</feature>
<evidence type="ECO:0000256" key="14">
    <source>
        <dbReference type="ARBA" id="ARBA00047783"/>
    </source>
</evidence>
<dbReference type="InterPro" id="IPR002649">
    <property type="entry name" value="tRNA_m1G_MeTrfase_TrmD"/>
</dbReference>
<evidence type="ECO:0000256" key="9">
    <source>
        <dbReference type="ARBA" id="ARBA00022679"/>
    </source>
</evidence>
<evidence type="ECO:0000256" key="1">
    <source>
        <dbReference type="ARBA" id="ARBA00002634"/>
    </source>
</evidence>
<evidence type="ECO:0000313" key="19">
    <source>
        <dbReference type="EMBL" id="XCH33611.1"/>
    </source>
</evidence>
<evidence type="ECO:0000256" key="10">
    <source>
        <dbReference type="ARBA" id="ARBA00022691"/>
    </source>
</evidence>
<dbReference type="InterPro" id="IPR029028">
    <property type="entry name" value="Alpha/beta_knot_MTases"/>
</dbReference>
<protein>
    <recommendedName>
        <fullName evidence="6 15">tRNA (guanine-N(1)-)-methyltransferase</fullName>
        <ecNumber evidence="5 15">2.1.1.228</ecNumber>
    </recommendedName>
    <alternativeName>
        <fullName evidence="12 15">M1G-methyltransferase</fullName>
    </alternativeName>
    <alternativeName>
        <fullName evidence="13 15">tRNA [GM37] methyltransferase</fullName>
    </alternativeName>
</protein>
<dbReference type="GO" id="GO:0052906">
    <property type="term" value="F:tRNA (guanine(37)-N1)-methyltransferase activity"/>
    <property type="evidence" value="ECO:0007669"/>
    <property type="project" value="UniProtKB-UniRule"/>
</dbReference>
<evidence type="ECO:0000256" key="16">
    <source>
        <dbReference type="PIRSR" id="PIRSR000386-1"/>
    </source>
</evidence>
<feature type="binding site" evidence="15 16">
    <location>
        <position position="113"/>
    </location>
    <ligand>
        <name>S-adenosyl-L-methionine</name>
        <dbReference type="ChEBI" id="CHEBI:59789"/>
    </ligand>
</feature>
<comment type="function">
    <text evidence="1 15 17">Specifically methylates guanosine-37 in various tRNAs.</text>
</comment>
<dbReference type="HAMAP" id="MF_00605">
    <property type="entry name" value="TrmD"/>
    <property type="match status" value="1"/>
</dbReference>
<dbReference type="InterPro" id="IPR023148">
    <property type="entry name" value="tRNA_m1G_MeTrfase_C_sf"/>
</dbReference>
<comment type="similarity">
    <text evidence="3 15 17">Belongs to the RNA methyltransferase TrmD family.</text>
</comment>
<dbReference type="AlphaFoldDB" id="A0AAU8G9J5"/>
<reference evidence="19" key="1">
    <citation type="submission" date="2024-06" db="EMBL/GenBank/DDBJ databases">
        <title>A Novel Isolate, Dehalogenimonas sp. Strain 4OHTPN, Dechlorinates Aromatic 4 Hydroxy chlorothalonil by a Novel Reductive Dehalogenase.</title>
        <authorList>
            <person name="Liu G."/>
        </authorList>
    </citation>
    <scope>NUCLEOTIDE SEQUENCE</scope>
    <source>
        <strain evidence="19">4OHTPN</strain>
    </source>
</reference>
<dbReference type="FunFam" id="1.10.1270.20:FF:000001">
    <property type="entry name" value="tRNA (guanine-N(1)-)-methyltransferase"/>
    <property type="match status" value="1"/>
</dbReference>
<organism evidence="19">
    <name type="scientific">Dehalogenimonas sp. 4OHTPN</name>
    <dbReference type="NCBI Taxonomy" id="3166643"/>
    <lineage>
        <taxon>Bacteria</taxon>
        <taxon>Bacillati</taxon>
        <taxon>Chloroflexota</taxon>
        <taxon>Dehalococcoidia</taxon>
        <taxon>Dehalococcoidales</taxon>
        <taxon>Dehalococcoidaceae</taxon>
        <taxon>Dehalogenimonas</taxon>
    </lineage>
</organism>
<evidence type="ECO:0000259" key="18">
    <source>
        <dbReference type="Pfam" id="PF01746"/>
    </source>
</evidence>
<dbReference type="Gene3D" id="1.10.1270.20">
    <property type="entry name" value="tRNA(m1g37)methyltransferase, domain 2"/>
    <property type="match status" value="1"/>
</dbReference>
<comment type="subunit">
    <text evidence="4 15 17">Homodimer.</text>
</comment>
<dbReference type="PIRSF" id="PIRSF000386">
    <property type="entry name" value="tRNA_mtase"/>
    <property type="match status" value="1"/>
</dbReference>
<proteinExistence type="inferred from homology"/>
<dbReference type="RefSeq" id="WP_353714834.1">
    <property type="nucleotide sequence ID" value="NZ_CP159307.1"/>
</dbReference>
<sequence>MRIDILTLFPEMFQGPFAASILKRAADRGLLDIRLHNIRDWAHDKHRVVDDSPYGGGAGMVMKPEPVVAAIEAVRSSADAEARVVLLSPGGRLFNQALAAELSKIPRLILVAGHYEGFDERIRNYVDDELSIGDYVLSGGELPAMVVADAVARLIPGVLGCGESHLEESHSPSAEGLLEYPHYTRPPEFRGLKVPDILLSGNHAAIARWRRQESVRRTLMRRPELLSGAELSKTDLKTIEEIRAEQPPDSG</sequence>
<dbReference type="EMBL" id="CP159307">
    <property type="protein sequence ID" value="XCH33611.1"/>
    <property type="molecule type" value="Genomic_DNA"/>
</dbReference>
<dbReference type="FunFam" id="3.40.1280.10:FF:000001">
    <property type="entry name" value="tRNA (guanine-N(1)-)-methyltransferase"/>
    <property type="match status" value="1"/>
</dbReference>
<keyword evidence="7 15" id="KW-0963">Cytoplasm</keyword>
<evidence type="ECO:0000256" key="6">
    <source>
        <dbReference type="ARBA" id="ARBA00014679"/>
    </source>
</evidence>
<accession>A0AAU8G9J5</accession>
<feature type="binding site" evidence="15 16">
    <location>
        <begin position="132"/>
        <end position="137"/>
    </location>
    <ligand>
        <name>S-adenosyl-L-methionine</name>
        <dbReference type="ChEBI" id="CHEBI:59789"/>
    </ligand>
</feature>
<dbReference type="NCBIfam" id="TIGR00088">
    <property type="entry name" value="trmD"/>
    <property type="match status" value="1"/>
</dbReference>
<name>A0AAU8G9J5_9CHLR</name>
<evidence type="ECO:0000256" key="8">
    <source>
        <dbReference type="ARBA" id="ARBA00022603"/>
    </source>
</evidence>
<dbReference type="NCBIfam" id="NF000648">
    <property type="entry name" value="PRK00026.1"/>
    <property type="match status" value="1"/>
</dbReference>
<evidence type="ECO:0000256" key="7">
    <source>
        <dbReference type="ARBA" id="ARBA00022490"/>
    </source>
</evidence>
<evidence type="ECO:0000256" key="12">
    <source>
        <dbReference type="ARBA" id="ARBA00029736"/>
    </source>
</evidence>
<keyword evidence="11 15" id="KW-0819">tRNA processing</keyword>
<comment type="catalytic activity">
    <reaction evidence="14 15 17">
        <text>guanosine(37) in tRNA + S-adenosyl-L-methionine = N(1)-methylguanosine(37) in tRNA + S-adenosyl-L-homocysteine + H(+)</text>
        <dbReference type="Rhea" id="RHEA:36899"/>
        <dbReference type="Rhea" id="RHEA-COMP:10145"/>
        <dbReference type="Rhea" id="RHEA-COMP:10147"/>
        <dbReference type="ChEBI" id="CHEBI:15378"/>
        <dbReference type="ChEBI" id="CHEBI:57856"/>
        <dbReference type="ChEBI" id="CHEBI:59789"/>
        <dbReference type="ChEBI" id="CHEBI:73542"/>
        <dbReference type="ChEBI" id="CHEBI:74269"/>
        <dbReference type="EC" id="2.1.1.228"/>
    </reaction>
</comment>
<dbReference type="InterPro" id="IPR029026">
    <property type="entry name" value="tRNA_m1G_MTases_N"/>
</dbReference>
<dbReference type="GO" id="GO:0002939">
    <property type="term" value="P:tRNA N1-guanine methylation"/>
    <property type="evidence" value="ECO:0007669"/>
    <property type="project" value="TreeGrafter"/>
</dbReference>
<dbReference type="InterPro" id="IPR016009">
    <property type="entry name" value="tRNA_MeTrfase_TRMD/TRM10"/>
</dbReference>
<dbReference type="Gene3D" id="3.40.1280.10">
    <property type="match status" value="1"/>
</dbReference>
<dbReference type="GO" id="GO:0005829">
    <property type="term" value="C:cytosol"/>
    <property type="evidence" value="ECO:0007669"/>
    <property type="project" value="TreeGrafter"/>
</dbReference>
<dbReference type="Pfam" id="PF01746">
    <property type="entry name" value="tRNA_m1G_MT"/>
    <property type="match status" value="1"/>
</dbReference>
<evidence type="ECO:0000256" key="17">
    <source>
        <dbReference type="RuleBase" id="RU003464"/>
    </source>
</evidence>
<dbReference type="EC" id="2.1.1.228" evidence="5 15"/>
<evidence type="ECO:0000256" key="13">
    <source>
        <dbReference type="ARBA" id="ARBA00033392"/>
    </source>
</evidence>
<dbReference type="SUPFAM" id="SSF75217">
    <property type="entry name" value="alpha/beta knot"/>
    <property type="match status" value="1"/>
</dbReference>
<evidence type="ECO:0000256" key="2">
    <source>
        <dbReference type="ARBA" id="ARBA00004496"/>
    </source>
</evidence>
<evidence type="ECO:0000256" key="11">
    <source>
        <dbReference type="ARBA" id="ARBA00022694"/>
    </source>
</evidence>
<evidence type="ECO:0000256" key="3">
    <source>
        <dbReference type="ARBA" id="ARBA00007630"/>
    </source>
</evidence>
<keyword evidence="10 15" id="KW-0949">S-adenosyl-L-methionine</keyword>
<gene>
    <name evidence="15 19" type="primary">trmD</name>
    <name evidence="19" type="ORF">ABV300_01705</name>
</gene>
<dbReference type="CDD" id="cd18080">
    <property type="entry name" value="TrmD-like"/>
    <property type="match status" value="1"/>
</dbReference>
<dbReference type="PANTHER" id="PTHR46417">
    <property type="entry name" value="TRNA (GUANINE-N(1)-)-METHYLTRANSFERASE"/>
    <property type="match status" value="1"/>
</dbReference>
<evidence type="ECO:0000256" key="15">
    <source>
        <dbReference type="HAMAP-Rule" id="MF_00605"/>
    </source>
</evidence>
<keyword evidence="9 15" id="KW-0808">Transferase</keyword>
<comment type="subcellular location">
    <subcellularLocation>
        <location evidence="2 15 17">Cytoplasm</location>
    </subcellularLocation>
</comment>
<evidence type="ECO:0000256" key="5">
    <source>
        <dbReference type="ARBA" id="ARBA00012807"/>
    </source>
</evidence>
<dbReference type="PANTHER" id="PTHR46417:SF1">
    <property type="entry name" value="TRNA (GUANINE-N(1)-)-METHYLTRANSFERASE"/>
    <property type="match status" value="1"/>
</dbReference>